<evidence type="ECO:0000256" key="1">
    <source>
        <dbReference type="SAM" id="SignalP"/>
    </source>
</evidence>
<name>A0A9D7SEE8_9BACT</name>
<sequence length="434" mass="43137">MNKTLLASLGSFAVLLTVGCTSSSTSTPPPAPAQVRVVHASPDAPAVDVTGNGAALASNAPFKAATAFVSVPSGTTRIKVNAAGTATTVIDASPNLMPGKAYTVIAANQLSAIEPLVVEDDAAMPTAGNVKVRVVHAAPKVAAVDVYVTAPGATLATATPTLAAVPFKGISGALQVPAATYQVRITAAGAKTAVFDSGSVPLSAGSDLVLIAIQQDGLGSPVSLLGLTTVAAAPKFELLDALQGYLRVMHASPNAPAVDVLVDGTVALAAVPYPVNSGYLPIASGSRNIKVNAAGTANTVITANLPITSGQYQSVYAVNFLSAIEPLVVADNLGAPAAGKAKLRVIHGSPDAGSVDVLVNNAVALPNVPFKAAAAYLEVAAGTYNVKINVAGSSTNKFNADITLAAGKIYTAKAIGSTAGGATNAFTVKLITDN</sequence>
<accession>A0A9D7SEE8</accession>
<dbReference type="EMBL" id="JADKIO010000002">
    <property type="protein sequence ID" value="MBK9794984.1"/>
    <property type="molecule type" value="Genomic_DNA"/>
</dbReference>
<evidence type="ECO:0000313" key="3">
    <source>
        <dbReference type="EMBL" id="MBK9794984.1"/>
    </source>
</evidence>
<keyword evidence="1" id="KW-0732">Signal</keyword>
<organism evidence="3 4">
    <name type="scientific">Candidatus Geothrix skivensis</name>
    <dbReference type="NCBI Taxonomy" id="2954439"/>
    <lineage>
        <taxon>Bacteria</taxon>
        <taxon>Pseudomonadati</taxon>
        <taxon>Acidobacteriota</taxon>
        <taxon>Holophagae</taxon>
        <taxon>Holophagales</taxon>
        <taxon>Holophagaceae</taxon>
        <taxon>Geothrix</taxon>
    </lineage>
</organism>
<gene>
    <name evidence="3" type="ORF">IPP58_00540</name>
</gene>
<reference evidence="3" key="1">
    <citation type="submission" date="2020-10" db="EMBL/GenBank/DDBJ databases">
        <title>Connecting structure to function with the recovery of over 1000 high-quality activated sludge metagenome-assembled genomes encoding full-length rRNA genes using long-read sequencing.</title>
        <authorList>
            <person name="Singleton C.M."/>
            <person name="Petriglieri F."/>
            <person name="Kristensen J.M."/>
            <person name="Kirkegaard R.H."/>
            <person name="Michaelsen T.Y."/>
            <person name="Andersen M.H."/>
            <person name="Karst S.M."/>
            <person name="Dueholm M.S."/>
            <person name="Nielsen P.H."/>
            <person name="Albertsen M."/>
        </authorList>
    </citation>
    <scope>NUCLEOTIDE SEQUENCE</scope>
    <source>
        <strain evidence="3">Skiv_18-Q3-R9-52_MAXAC.067</strain>
    </source>
</reference>
<dbReference type="AlphaFoldDB" id="A0A9D7SEE8"/>
<feature type="signal peptide" evidence="1">
    <location>
        <begin position="1"/>
        <end position="26"/>
    </location>
</feature>
<evidence type="ECO:0000313" key="4">
    <source>
        <dbReference type="Proteomes" id="UP000886657"/>
    </source>
</evidence>
<proteinExistence type="predicted"/>
<evidence type="ECO:0000259" key="2">
    <source>
        <dbReference type="Pfam" id="PF14344"/>
    </source>
</evidence>
<dbReference type="PROSITE" id="PS51257">
    <property type="entry name" value="PROKAR_LIPOPROTEIN"/>
    <property type="match status" value="1"/>
</dbReference>
<protein>
    <submittedName>
        <fullName evidence="3">DUF4397 domain-containing protein</fullName>
    </submittedName>
</protein>
<feature type="domain" description="DUF4397" evidence="2">
    <location>
        <begin position="245"/>
        <end position="357"/>
    </location>
</feature>
<comment type="caution">
    <text evidence="3">The sequence shown here is derived from an EMBL/GenBank/DDBJ whole genome shotgun (WGS) entry which is preliminary data.</text>
</comment>
<dbReference type="Proteomes" id="UP000886657">
    <property type="component" value="Unassembled WGS sequence"/>
</dbReference>
<feature type="domain" description="DUF4397" evidence="2">
    <location>
        <begin position="33"/>
        <end position="147"/>
    </location>
</feature>
<feature type="chain" id="PRO_5038350906" evidence="1">
    <location>
        <begin position="27"/>
        <end position="434"/>
    </location>
</feature>
<dbReference type="InterPro" id="IPR025510">
    <property type="entry name" value="DUF4397"/>
</dbReference>
<dbReference type="Pfam" id="PF14344">
    <property type="entry name" value="DUF4397"/>
    <property type="match status" value="2"/>
</dbReference>